<feature type="region of interest" description="Disordered" evidence="1">
    <location>
        <begin position="1"/>
        <end position="28"/>
    </location>
</feature>
<evidence type="ECO:0000313" key="3">
    <source>
        <dbReference type="EMBL" id="KAK3927914.1"/>
    </source>
</evidence>
<keyword evidence="2" id="KW-1133">Transmembrane helix</keyword>
<evidence type="ECO:0000256" key="1">
    <source>
        <dbReference type="SAM" id="MobiDB-lite"/>
    </source>
</evidence>
<evidence type="ECO:0000313" key="4">
    <source>
        <dbReference type="Proteomes" id="UP001219518"/>
    </source>
</evidence>
<protein>
    <submittedName>
        <fullName evidence="3">KaiB-like protein 2</fullName>
    </submittedName>
</protein>
<dbReference type="AlphaFoldDB" id="A0AAE1HUY8"/>
<reference evidence="3" key="2">
    <citation type="journal article" date="2023" name="BMC Genomics">
        <title>Pest status, molecular evolution, and epigenetic factors derived from the genome assembly of Frankliniella fusca, a thysanopteran phytovirus vector.</title>
        <authorList>
            <person name="Catto M.A."/>
            <person name="Labadie P.E."/>
            <person name="Jacobson A.L."/>
            <person name="Kennedy G.G."/>
            <person name="Srinivasan R."/>
            <person name="Hunt B.G."/>
        </authorList>
    </citation>
    <scope>NUCLEOTIDE SEQUENCE</scope>
    <source>
        <strain evidence="3">PL_HMW_Pooled</strain>
    </source>
</reference>
<organism evidence="3 4">
    <name type="scientific">Frankliniella fusca</name>
    <dbReference type="NCBI Taxonomy" id="407009"/>
    <lineage>
        <taxon>Eukaryota</taxon>
        <taxon>Metazoa</taxon>
        <taxon>Ecdysozoa</taxon>
        <taxon>Arthropoda</taxon>
        <taxon>Hexapoda</taxon>
        <taxon>Insecta</taxon>
        <taxon>Pterygota</taxon>
        <taxon>Neoptera</taxon>
        <taxon>Paraneoptera</taxon>
        <taxon>Thysanoptera</taxon>
        <taxon>Terebrantia</taxon>
        <taxon>Thripoidea</taxon>
        <taxon>Thripidae</taxon>
        <taxon>Frankliniella</taxon>
    </lineage>
</organism>
<keyword evidence="4" id="KW-1185">Reference proteome</keyword>
<reference evidence="3" key="1">
    <citation type="submission" date="2021-07" db="EMBL/GenBank/DDBJ databases">
        <authorList>
            <person name="Catto M.A."/>
            <person name="Jacobson A."/>
            <person name="Kennedy G."/>
            <person name="Labadie P."/>
            <person name="Hunt B.G."/>
            <person name="Srinivasan R."/>
        </authorList>
    </citation>
    <scope>NUCLEOTIDE SEQUENCE</scope>
    <source>
        <strain evidence="3">PL_HMW_Pooled</strain>
        <tissue evidence="3">Head</tissue>
    </source>
</reference>
<comment type="caution">
    <text evidence="3">The sequence shown here is derived from an EMBL/GenBank/DDBJ whole genome shotgun (WGS) entry which is preliminary data.</text>
</comment>
<gene>
    <name evidence="3" type="ORF">KUF71_016199</name>
</gene>
<keyword evidence="2" id="KW-0812">Transmembrane</keyword>
<dbReference type="Proteomes" id="UP001219518">
    <property type="component" value="Unassembled WGS sequence"/>
</dbReference>
<dbReference type="EMBL" id="JAHWGI010001301">
    <property type="protein sequence ID" value="KAK3927914.1"/>
    <property type="molecule type" value="Genomic_DNA"/>
</dbReference>
<feature type="transmembrane region" description="Helical" evidence="2">
    <location>
        <begin position="87"/>
        <end position="108"/>
    </location>
</feature>
<proteinExistence type="predicted"/>
<sequence>MPARAAHTRMSSRIKRSMEGDTLASNSQQSLGNDYKLFRRDLLNSYVIEVKESDEVPMFVSDEVSCSPLPIDKVPGPVSRSLTTCRILMAVLAVCTLSTSLFLAAGGVGSSGTVEEEHFVCISLFGIEIFHFF</sequence>
<evidence type="ECO:0000256" key="2">
    <source>
        <dbReference type="SAM" id="Phobius"/>
    </source>
</evidence>
<accession>A0AAE1HUY8</accession>
<name>A0AAE1HUY8_9NEOP</name>
<feature type="compositionally biased region" description="Basic residues" evidence="1">
    <location>
        <begin position="1"/>
        <end position="15"/>
    </location>
</feature>
<keyword evidence="2" id="KW-0472">Membrane</keyword>